<evidence type="ECO:0000256" key="5">
    <source>
        <dbReference type="ARBA" id="ARBA00022692"/>
    </source>
</evidence>
<evidence type="ECO:0000256" key="4">
    <source>
        <dbReference type="ARBA" id="ARBA00022519"/>
    </source>
</evidence>
<feature type="transmembrane region" description="Helical" evidence="8">
    <location>
        <begin position="270"/>
        <end position="290"/>
    </location>
</feature>
<evidence type="ECO:0000256" key="1">
    <source>
        <dbReference type="ARBA" id="ARBA00004651"/>
    </source>
</evidence>
<feature type="transmembrane region" description="Helical" evidence="8">
    <location>
        <begin position="168"/>
        <end position="190"/>
    </location>
</feature>
<feature type="transmembrane region" description="Helical" evidence="8">
    <location>
        <begin position="96"/>
        <end position="124"/>
    </location>
</feature>
<dbReference type="Pfam" id="PF02653">
    <property type="entry name" value="BPD_transp_2"/>
    <property type="match status" value="1"/>
</dbReference>
<dbReference type="GO" id="GO:0005886">
    <property type="term" value="C:plasma membrane"/>
    <property type="evidence" value="ECO:0007669"/>
    <property type="project" value="UniProtKB-SubCell"/>
</dbReference>
<proteinExistence type="predicted"/>
<keyword evidence="6 8" id="KW-1133">Transmembrane helix</keyword>
<feature type="transmembrane region" description="Helical" evidence="8">
    <location>
        <begin position="47"/>
        <end position="65"/>
    </location>
</feature>
<keyword evidence="7 8" id="KW-0472">Membrane</keyword>
<evidence type="ECO:0000256" key="6">
    <source>
        <dbReference type="ARBA" id="ARBA00022989"/>
    </source>
</evidence>
<protein>
    <submittedName>
        <fullName evidence="9">Sugar ABC transporter permease</fullName>
    </submittedName>
</protein>
<evidence type="ECO:0000313" key="9">
    <source>
        <dbReference type="EMBL" id="KHJ54438.1"/>
    </source>
</evidence>
<accession>A0A0B1Q0X5</accession>
<evidence type="ECO:0000256" key="8">
    <source>
        <dbReference type="SAM" id="Phobius"/>
    </source>
</evidence>
<sequence length="327" mass="34020">MGEQLDRQFTFLVAVNALIIVAALALVGPSYTSLFNFQSMGAQVPELGLLALGVMLAMVSGNGGIDLSGIALANLAGIVAALLAPFVAAPDAAPLAYTWIFFGLALATGIAGGIVNGLLVGYAGLTPIIATLGTQLLFTGIAVGLTGGSAQTLGFILPMDDFGNMPVFGVPLPFALFIAIAALLAIALRFSAFGKRLFLMGSNPVAAFYAGIPVRRMLFGTYLLSSVLAGVAGFVIAARTSSVKWDYGTSYVLIAILIVVMAGVRPSGGYGRVVCVVLSAMALQMLSSLFNFMGISNFFRDCAWGLLLLLFLASARIDLRPFMRVRA</sequence>
<evidence type="ECO:0000256" key="2">
    <source>
        <dbReference type="ARBA" id="ARBA00022448"/>
    </source>
</evidence>
<evidence type="ECO:0000313" key="10">
    <source>
        <dbReference type="Proteomes" id="UP000030826"/>
    </source>
</evidence>
<reference evidence="9 10" key="1">
    <citation type="submission" date="2014-09" db="EMBL/GenBank/DDBJ databases">
        <title>Isolation and characterization of Aurantimonas altamirensis ON-56566 from clinical sample following a dog bite.</title>
        <authorList>
            <person name="Eshaghi A."/>
            <person name="Li A."/>
            <person name="Shahinas D."/>
            <person name="Bahn P."/>
            <person name="Kus J.V."/>
            <person name="Patel S.N."/>
        </authorList>
    </citation>
    <scope>NUCLEOTIDE SEQUENCE [LARGE SCALE GENOMIC DNA]</scope>
    <source>
        <strain evidence="9 10">ON-56566</strain>
    </source>
</reference>
<comment type="subcellular location">
    <subcellularLocation>
        <location evidence="1">Cell membrane</location>
        <topology evidence="1">Multi-pass membrane protein</topology>
    </subcellularLocation>
</comment>
<organism evidence="9 10">
    <name type="scientific">Aureimonas altamirensis</name>
    <dbReference type="NCBI Taxonomy" id="370622"/>
    <lineage>
        <taxon>Bacteria</taxon>
        <taxon>Pseudomonadati</taxon>
        <taxon>Pseudomonadota</taxon>
        <taxon>Alphaproteobacteria</taxon>
        <taxon>Hyphomicrobiales</taxon>
        <taxon>Aurantimonadaceae</taxon>
        <taxon>Aureimonas</taxon>
    </lineage>
</organism>
<feature type="transmembrane region" description="Helical" evidence="8">
    <location>
        <begin position="72"/>
        <end position="90"/>
    </location>
</feature>
<keyword evidence="4" id="KW-0997">Cell inner membrane</keyword>
<evidence type="ECO:0000256" key="3">
    <source>
        <dbReference type="ARBA" id="ARBA00022475"/>
    </source>
</evidence>
<dbReference type="STRING" id="370622.LA66_13395"/>
<dbReference type="PANTHER" id="PTHR32196:SF21">
    <property type="entry name" value="ABC TRANSPORTER PERMEASE PROTEIN YPHD-RELATED"/>
    <property type="match status" value="1"/>
</dbReference>
<feature type="transmembrane region" description="Helical" evidence="8">
    <location>
        <begin position="220"/>
        <end position="238"/>
    </location>
</feature>
<dbReference type="EMBL" id="JRFJ01000003">
    <property type="protein sequence ID" value="KHJ54438.1"/>
    <property type="molecule type" value="Genomic_DNA"/>
</dbReference>
<keyword evidence="5 8" id="KW-0812">Transmembrane</keyword>
<dbReference type="RefSeq" id="WP_039193960.1">
    <property type="nucleotide sequence ID" value="NZ_JRFJ01000003.1"/>
</dbReference>
<keyword evidence="2" id="KW-0813">Transport</keyword>
<gene>
    <name evidence="9" type="ORF">LA66_13395</name>
</gene>
<evidence type="ECO:0000256" key="7">
    <source>
        <dbReference type="ARBA" id="ARBA00023136"/>
    </source>
</evidence>
<feature type="transmembrane region" description="Helical" evidence="8">
    <location>
        <begin position="245"/>
        <end position="264"/>
    </location>
</feature>
<dbReference type="Proteomes" id="UP000030826">
    <property type="component" value="Unassembled WGS sequence"/>
</dbReference>
<comment type="caution">
    <text evidence="9">The sequence shown here is derived from an EMBL/GenBank/DDBJ whole genome shotgun (WGS) entry which is preliminary data.</text>
</comment>
<dbReference type="GO" id="GO:0022857">
    <property type="term" value="F:transmembrane transporter activity"/>
    <property type="evidence" value="ECO:0007669"/>
    <property type="project" value="InterPro"/>
</dbReference>
<dbReference type="CDD" id="cd06579">
    <property type="entry name" value="TM_PBP1_transp_AraH_like"/>
    <property type="match status" value="1"/>
</dbReference>
<name>A0A0B1Q0X5_9HYPH</name>
<feature type="transmembrane region" description="Helical" evidence="8">
    <location>
        <begin position="9"/>
        <end position="27"/>
    </location>
</feature>
<feature type="transmembrane region" description="Helical" evidence="8">
    <location>
        <begin position="136"/>
        <end position="156"/>
    </location>
</feature>
<dbReference type="AlphaFoldDB" id="A0A0B1Q0X5"/>
<dbReference type="PANTHER" id="PTHR32196">
    <property type="entry name" value="ABC TRANSPORTER PERMEASE PROTEIN YPHD-RELATED-RELATED"/>
    <property type="match status" value="1"/>
</dbReference>
<dbReference type="OrthoDB" id="7947581at2"/>
<dbReference type="InterPro" id="IPR001851">
    <property type="entry name" value="ABC_transp_permease"/>
</dbReference>
<keyword evidence="3" id="KW-1003">Cell membrane</keyword>